<proteinExistence type="predicted"/>
<evidence type="ECO:0000313" key="5">
    <source>
        <dbReference type="Proteomes" id="UP001327560"/>
    </source>
</evidence>
<dbReference type="AlphaFoldDB" id="A0AAQ3JM12"/>
<sequence length="346" mass="37433">MEMMVVESLPEFRPHIGRSYSDSVFRDCNSNRSGQFPIAGSETCGSSSLRRFLVHSSTEYPEDMVQGLISDLNSSSIESQLRAAMELRLLAKHCPENRLRIARAGAVGPLVALLSHTDPQLQEQGVTAIFNLSLCEENKAIIAAAGAVHHLVNALSFGTPAARENAAGTLLRLAELEDLRATIGRSGAIPALVSLLETGGTRGKKDAATALFTLFANKENRARAVEAGVVRPLLDLMADPESEMVDKAAYVLHRVLTVPEGRTATVEESGLPVLVEMVEVGSRRQKEVAMLSLLEICEENVAYRRMVVREGAIPPVVALAQSSSRTTKEKAEALIAFLRQPTTARH</sequence>
<dbReference type="Proteomes" id="UP001327560">
    <property type="component" value="Chromosome 1"/>
</dbReference>
<keyword evidence="1" id="KW-0833">Ubl conjugation pathway</keyword>
<name>A0AAQ3JM12_9LILI</name>
<dbReference type="Gene3D" id="1.25.10.10">
    <property type="entry name" value="Leucine-rich Repeat Variant"/>
    <property type="match status" value="2"/>
</dbReference>
<dbReference type="FunFam" id="1.25.10.10:FF:000418">
    <property type="entry name" value="U-box domain-containing protein 4"/>
    <property type="match status" value="1"/>
</dbReference>
<dbReference type="EMBL" id="CP136890">
    <property type="protein sequence ID" value="WOK92358.1"/>
    <property type="molecule type" value="Genomic_DNA"/>
</dbReference>
<keyword evidence="5" id="KW-1185">Reference proteome</keyword>
<dbReference type="PROSITE" id="PS50176">
    <property type="entry name" value="ARM_REPEAT"/>
    <property type="match status" value="2"/>
</dbReference>
<organism evidence="4 5">
    <name type="scientific">Canna indica</name>
    <name type="common">Indian-shot</name>
    <dbReference type="NCBI Taxonomy" id="4628"/>
    <lineage>
        <taxon>Eukaryota</taxon>
        <taxon>Viridiplantae</taxon>
        <taxon>Streptophyta</taxon>
        <taxon>Embryophyta</taxon>
        <taxon>Tracheophyta</taxon>
        <taxon>Spermatophyta</taxon>
        <taxon>Magnoliopsida</taxon>
        <taxon>Liliopsida</taxon>
        <taxon>Zingiberales</taxon>
        <taxon>Cannaceae</taxon>
        <taxon>Canna</taxon>
    </lineage>
</organism>
<accession>A0AAQ3JM12</accession>
<feature type="repeat" description="ARM" evidence="2">
    <location>
        <begin position="105"/>
        <end position="147"/>
    </location>
</feature>
<dbReference type="InterPro" id="IPR011989">
    <property type="entry name" value="ARM-like"/>
</dbReference>
<dbReference type="InterPro" id="IPR016024">
    <property type="entry name" value="ARM-type_fold"/>
</dbReference>
<evidence type="ECO:0000259" key="3">
    <source>
        <dbReference type="Pfam" id="PF25598"/>
    </source>
</evidence>
<dbReference type="PANTHER" id="PTHR23315:SF64">
    <property type="entry name" value="ARM REPEAT SUPERFAMILY PROTEIN"/>
    <property type="match status" value="1"/>
</dbReference>
<reference evidence="4 5" key="1">
    <citation type="submission" date="2023-10" db="EMBL/GenBank/DDBJ databases">
        <title>Chromosome-scale genome assembly provides insights into flower coloration mechanisms of Canna indica.</title>
        <authorList>
            <person name="Li C."/>
        </authorList>
    </citation>
    <scope>NUCLEOTIDE SEQUENCE [LARGE SCALE GENOMIC DNA]</scope>
    <source>
        <tissue evidence="4">Flower</tissue>
    </source>
</reference>
<evidence type="ECO:0000256" key="2">
    <source>
        <dbReference type="PROSITE-ProRule" id="PRU00259"/>
    </source>
</evidence>
<dbReference type="SMART" id="SM00185">
    <property type="entry name" value="ARM"/>
    <property type="match status" value="5"/>
</dbReference>
<dbReference type="Pfam" id="PF25598">
    <property type="entry name" value="ARM_PUB"/>
    <property type="match status" value="1"/>
</dbReference>
<dbReference type="SUPFAM" id="SSF48371">
    <property type="entry name" value="ARM repeat"/>
    <property type="match status" value="1"/>
</dbReference>
<evidence type="ECO:0000256" key="1">
    <source>
        <dbReference type="ARBA" id="ARBA00022786"/>
    </source>
</evidence>
<protein>
    <recommendedName>
        <fullName evidence="3">U-box domain-containing protein</fullName>
    </recommendedName>
</protein>
<dbReference type="InterPro" id="IPR000225">
    <property type="entry name" value="Armadillo"/>
</dbReference>
<dbReference type="InterPro" id="IPR058678">
    <property type="entry name" value="ARM_PUB"/>
</dbReference>
<feature type="repeat" description="ARM" evidence="2">
    <location>
        <begin position="187"/>
        <end position="229"/>
    </location>
</feature>
<dbReference type="PANTHER" id="PTHR23315">
    <property type="entry name" value="U BOX DOMAIN-CONTAINING"/>
    <property type="match status" value="1"/>
</dbReference>
<feature type="domain" description="U-box" evidence="3">
    <location>
        <begin position="65"/>
        <end position="338"/>
    </location>
</feature>
<gene>
    <name evidence="4" type="ORF">Cni_G01049</name>
</gene>
<evidence type="ECO:0000313" key="4">
    <source>
        <dbReference type="EMBL" id="WOK92358.1"/>
    </source>
</evidence>